<sequence length="126" mass="13820">MLIVTATWRGVVMAIKSRIRKMGNLRNKFRKKSTSKMRSERNGSFRHSRLVGPTPYLDWTWRAGAAIWPLGPLLPGYALRGGLVLRVCPLQKAKAKRLRAEAQAGSAFGLAPAGGTQGLPRLLGEP</sequence>
<dbReference type="Gramene" id="VVA20573">
    <property type="protein sequence ID" value="VVA20573"/>
    <property type="gene ID" value="Prudul26B008295"/>
</dbReference>
<reference evidence="3" key="2">
    <citation type="journal article" date="2020" name="Plant J.">
        <title>Transposons played a major role in the diversification between the closely related almond and peach genomes: results from the almond genome sequence.</title>
        <authorList>
            <person name="Alioto T."/>
            <person name="Alexiou K.G."/>
            <person name="Bardil A."/>
            <person name="Barteri F."/>
            <person name="Castanera R."/>
            <person name="Cruz F."/>
            <person name="Dhingra A."/>
            <person name="Duval H."/>
            <person name="Fernandez I Marti A."/>
            <person name="Frias L."/>
            <person name="Galan B."/>
            <person name="Garcia J.L."/>
            <person name="Howad W."/>
            <person name="Gomez-Garrido J."/>
            <person name="Gut M."/>
            <person name="Julca I."/>
            <person name="Morata J."/>
            <person name="Puigdomenech P."/>
            <person name="Ribeca P."/>
            <person name="Rubio Cabetas M.J."/>
            <person name="Vlasova A."/>
            <person name="Wirthensohn M."/>
            <person name="Garcia-Mas J."/>
            <person name="Gabaldon T."/>
            <person name="Casacuberta J.M."/>
            <person name="Arus P."/>
        </authorList>
    </citation>
    <scope>NUCLEOTIDE SEQUENCE [LARGE SCALE GENOMIC DNA]</scope>
    <source>
        <strain evidence="3">cv. Texas</strain>
    </source>
</reference>
<evidence type="ECO:0000313" key="4">
    <source>
        <dbReference type="Proteomes" id="UP001054821"/>
    </source>
</evidence>
<evidence type="ECO:0000313" key="1">
    <source>
        <dbReference type="EMBL" id="KAI5344332.1"/>
    </source>
</evidence>
<reference evidence="2" key="1">
    <citation type="submission" date="2019-07" db="EMBL/GenBank/DDBJ databases">
        <authorList>
            <person name="Alioto T."/>
            <person name="Alioto T."/>
            <person name="Gomez Garrido J."/>
        </authorList>
    </citation>
    <scope>NUCLEOTIDE SEQUENCE</scope>
</reference>
<accession>A0A5E4EY21</accession>
<dbReference type="EMBL" id="CABIKO010000045">
    <property type="protein sequence ID" value="VVA20573.1"/>
    <property type="molecule type" value="Genomic_DNA"/>
</dbReference>
<organism evidence="2 3">
    <name type="scientific">Prunus dulcis</name>
    <name type="common">Almond</name>
    <name type="synonym">Amygdalus dulcis</name>
    <dbReference type="NCBI Taxonomy" id="3755"/>
    <lineage>
        <taxon>Eukaryota</taxon>
        <taxon>Viridiplantae</taxon>
        <taxon>Streptophyta</taxon>
        <taxon>Embryophyta</taxon>
        <taxon>Tracheophyta</taxon>
        <taxon>Spermatophyta</taxon>
        <taxon>Magnoliopsida</taxon>
        <taxon>eudicotyledons</taxon>
        <taxon>Gunneridae</taxon>
        <taxon>Pentapetalae</taxon>
        <taxon>rosids</taxon>
        <taxon>fabids</taxon>
        <taxon>Rosales</taxon>
        <taxon>Rosaceae</taxon>
        <taxon>Amygdaloideae</taxon>
        <taxon>Amygdaleae</taxon>
        <taxon>Prunus</taxon>
    </lineage>
</organism>
<protein>
    <submittedName>
        <fullName evidence="2">Uncharacterized protein</fullName>
    </submittedName>
</protein>
<keyword evidence="4" id="KW-1185">Reference proteome</keyword>
<reference evidence="1 4" key="3">
    <citation type="journal article" date="2022" name="G3 (Bethesda)">
        <title>Whole-genome sequence and methylome profiling of the almond [Prunus dulcis (Mill.) D.A. Webb] cultivar 'Nonpareil'.</title>
        <authorList>
            <person name="D'Amico-Willman K.M."/>
            <person name="Ouma W.Z."/>
            <person name="Meulia T."/>
            <person name="Sideli G.M."/>
            <person name="Gradziel T.M."/>
            <person name="Fresnedo-Ramirez J."/>
        </authorList>
    </citation>
    <scope>NUCLEOTIDE SEQUENCE [LARGE SCALE GENOMIC DNA]</scope>
    <source>
        <strain evidence="1">Clone GOH B32 T37-40</strain>
    </source>
</reference>
<gene>
    <name evidence="2" type="ORF">ALMOND_2B008295</name>
    <name evidence="1" type="ORF">L3X38_012209</name>
</gene>
<dbReference type="InParanoid" id="A0A5E4EY21"/>
<evidence type="ECO:0000313" key="2">
    <source>
        <dbReference type="EMBL" id="VVA20573.1"/>
    </source>
</evidence>
<evidence type="ECO:0000313" key="3">
    <source>
        <dbReference type="Proteomes" id="UP000327085"/>
    </source>
</evidence>
<dbReference type="Proteomes" id="UP001054821">
    <property type="component" value="Chromosome 2"/>
</dbReference>
<dbReference type="AlphaFoldDB" id="A0A5E4EY21"/>
<proteinExistence type="predicted"/>
<dbReference type="Proteomes" id="UP000327085">
    <property type="component" value="Chromosome 2"/>
</dbReference>
<name>A0A5E4EY21_PRUDU</name>
<dbReference type="EMBL" id="JAJFAZ020000002">
    <property type="protein sequence ID" value="KAI5344332.1"/>
    <property type="molecule type" value="Genomic_DNA"/>
</dbReference>